<proteinExistence type="predicted"/>
<gene>
    <name evidence="1" type="ORF">TCON_1409</name>
</gene>
<sequence length="453" mass="52183">MNVRKIPMPIKKNLSISTLIGSYLIYVDNRNICMSQLENCCDVIQLINAPNTNKLINLKNKLVVVQGSKLTIYALNKTELTLREEHYLIDIPVKIISSDDALLALFHKGPLQIIRNNNIESVPFIKNLKVSICDTFIDIFIYGIDCYLLSDSGNVYKLYSPLITGQVILKKPMKIIPEPTTFLSEQPSQVGVNGKNLFICYKTGFEVYKINGDILYLEYTYKRNDCRLYFYNHVFCAEDQFLVANKAPCLLINDKIQNCYLSVTGEYIAIGPSALYYITEGEDKKINTKGIELVKKKSVDEQVEDLFKNITYSIPCLTEEDLSEKYILKVEQHINTFRILCLDKIKAVQLELKSINDSLDKKVEIIDKNSNELLEKVKIIDNKKMKLYEKLKNINKRMDKLINLKCSNDPVIATRIKLIESKMKNIPRGRFGKYLDILKIQKQILTSKVNMWI</sequence>
<comment type="caution">
    <text evidence="1">The sequence shown here is derived from an EMBL/GenBank/DDBJ whole genome shotgun (WGS) entry which is preliminary data.</text>
</comment>
<dbReference type="Proteomes" id="UP001516464">
    <property type="component" value="Unassembled WGS sequence"/>
</dbReference>
<protein>
    <submittedName>
        <fullName evidence="1">Uncharacterized protein</fullName>
    </submittedName>
</protein>
<dbReference type="EMBL" id="SBIQ01000092">
    <property type="protein sequence ID" value="KAF7683385.1"/>
    <property type="molecule type" value="Genomic_DNA"/>
</dbReference>
<keyword evidence="2" id="KW-1185">Reference proteome</keyword>
<evidence type="ECO:0000313" key="1">
    <source>
        <dbReference type="EMBL" id="KAF7683385.1"/>
    </source>
</evidence>
<accession>A0ABQ7HYW6</accession>
<evidence type="ECO:0000313" key="2">
    <source>
        <dbReference type="Proteomes" id="UP001516464"/>
    </source>
</evidence>
<name>A0ABQ7HYW6_9MICR</name>
<organism evidence="1 2">
    <name type="scientific">Astathelohania contejeani</name>
    <dbReference type="NCBI Taxonomy" id="164912"/>
    <lineage>
        <taxon>Eukaryota</taxon>
        <taxon>Fungi</taxon>
        <taxon>Fungi incertae sedis</taxon>
        <taxon>Microsporidia</taxon>
        <taxon>Astathelohaniidae</taxon>
        <taxon>Astathelohania</taxon>
    </lineage>
</organism>
<reference evidence="1 2" key="1">
    <citation type="submission" date="2019-01" db="EMBL/GenBank/DDBJ databases">
        <title>Genomes sequencing and comparative genomics of infectious freshwater microsporidia, Cucumispora dikerogammari and Thelohania contejeani.</title>
        <authorList>
            <person name="Cormier A."/>
            <person name="Giraud I."/>
            <person name="Wattier R."/>
            <person name="Teixeira M."/>
            <person name="Grandjean F."/>
            <person name="Rigaud T."/>
            <person name="Cordaux R."/>
        </authorList>
    </citation>
    <scope>NUCLEOTIDE SEQUENCE [LARGE SCALE GENOMIC DNA]</scope>
    <source>
        <strain evidence="1">T1</strain>
        <tissue evidence="1">Spores</tissue>
    </source>
</reference>